<gene>
    <name evidence="1" type="ORF">VNO77_03142</name>
</gene>
<comment type="caution">
    <text evidence="1">The sequence shown here is derived from an EMBL/GenBank/DDBJ whole genome shotgun (WGS) entry which is preliminary data.</text>
</comment>
<accession>A0AAN9MW86</accession>
<dbReference type="AlphaFoldDB" id="A0AAN9MW86"/>
<dbReference type="Proteomes" id="UP001367508">
    <property type="component" value="Unassembled WGS sequence"/>
</dbReference>
<proteinExistence type="predicted"/>
<keyword evidence="2" id="KW-1185">Reference proteome</keyword>
<organism evidence="1 2">
    <name type="scientific">Canavalia gladiata</name>
    <name type="common">Sword bean</name>
    <name type="synonym">Dolichos gladiatus</name>
    <dbReference type="NCBI Taxonomy" id="3824"/>
    <lineage>
        <taxon>Eukaryota</taxon>
        <taxon>Viridiplantae</taxon>
        <taxon>Streptophyta</taxon>
        <taxon>Embryophyta</taxon>
        <taxon>Tracheophyta</taxon>
        <taxon>Spermatophyta</taxon>
        <taxon>Magnoliopsida</taxon>
        <taxon>eudicotyledons</taxon>
        <taxon>Gunneridae</taxon>
        <taxon>Pentapetalae</taxon>
        <taxon>rosids</taxon>
        <taxon>fabids</taxon>
        <taxon>Fabales</taxon>
        <taxon>Fabaceae</taxon>
        <taxon>Papilionoideae</taxon>
        <taxon>50 kb inversion clade</taxon>
        <taxon>NPAAA clade</taxon>
        <taxon>indigoferoid/millettioid clade</taxon>
        <taxon>Phaseoleae</taxon>
        <taxon>Canavalia</taxon>
    </lineage>
</organism>
<protein>
    <submittedName>
        <fullName evidence="1">Uncharacterized protein</fullName>
    </submittedName>
</protein>
<evidence type="ECO:0000313" key="1">
    <source>
        <dbReference type="EMBL" id="KAK7361106.1"/>
    </source>
</evidence>
<sequence>MLNIIIKLQRILDPRKASERYWDVFVVKILELIETGKLLSTVAITLSSHLSMARYAIKGDYLLPTQVGSGQEEVSKSALVSQEASTADSSSETLVQSSARDVSDIVNALVVVNALVAVGQRCMDSRMRVDPREVHENMAGVASVPETCNSFTQLGHIDRPRLLPINRIMLTHAKIQTAASNL</sequence>
<dbReference type="EMBL" id="JAYMYQ010000001">
    <property type="protein sequence ID" value="KAK7361106.1"/>
    <property type="molecule type" value="Genomic_DNA"/>
</dbReference>
<evidence type="ECO:0000313" key="2">
    <source>
        <dbReference type="Proteomes" id="UP001367508"/>
    </source>
</evidence>
<name>A0AAN9MW86_CANGL</name>
<reference evidence="1 2" key="1">
    <citation type="submission" date="2024-01" db="EMBL/GenBank/DDBJ databases">
        <title>The genomes of 5 underutilized Papilionoideae crops provide insights into root nodulation and disease resistanc.</title>
        <authorList>
            <person name="Jiang F."/>
        </authorList>
    </citation>
    <scope>NUCLEOTIDE SEQUENCE [LARGE SCALE GENOMIC DNA]</scope>
    <source>
        <strain evidence="1">LVBAO_FW01</strain>
        <tissue evidence="1">Leaves</tissue>
    </source>
</reference>